<dbReference type="RefSeq" id="WP_104207433.1">
    <property type="nucleotide sequence ID" value="NZ_PHHC01000143.1"/>
</dbReference>
<comment type="caution">
    <text evidence="1">The sequence shown here is derived from an EMBL/GenBank/DDBJ whole genome shotgun (WGS) entry which is preliminary data.</text>
</comment>
<gene>
    <name evidence="1" type="ORF">HCUR_01548</name>
</gene>
<dbReference type="OrthoDB" id="9798237at2"/>
<protein>
    <submittedName>
        <fullName evidence="1">Uncharacterized protein</fullName>
    </submittedName>
</protein>
<accession>A0A2S5R7B3</accession>
<keyword evidence="2" id="KW-1185">Reference proteome</keyword>
<proteinExistence type="predicted"/>
<reference evidence="1 2" key="1">
    <citation type="submission" date="2017-11" db="EMBL/GenBank/DDBJ databases">
        <title>Comparative genomic analysis of Holospora spp., intranuclear symbionts of paramecia.</title>
        <authorList>
            <person name="Garushyants S.K."/>
            <person name="Beliavskaya A."/>
            <person name="Malko D.B."/>
            <person name="Logacheva M.D."/>
            <person name="Rautian M.S."/>
            <person name="Gelfand M.S."/>
        </authorList>
    </citation>
    <scope>NUCLEOTIDE SEQUENCE [LARGE SCALE GENOMIC DNA]</scope>
    <source>
        <strain evidence="2">02AZ16</strain>
    </source>
</reference>
<name>A0A2S5R7B3_9PROT</name>
<dbReference type="EMBL" id="PHHC01000143">
    <property type="protein sequence ID" value="PPE03015.1"/>
    <property type="molecule type" value="Genomic_DNA"/>
</dbReference>
<sequence length="76" mass="8833">MKIRRIKAGESKNLSYRRIDSHSVKITRACEQRGIDEREKIKESKPHSVVDTQFTLMHGTVHDANQHDTVRVCNVF</sequence>
<evidence type="ECO:0000313" key="1">
    <source>
        <dbReference type="EMBL" id="PPE03015.1"/>
    </source>
</evidence>
<organism evidence="1 2">
    <name type="scientific">Holospora curviuscula</name>
    <dbReference type="NCBI Taxonomy" id="1082868"/>
    <lineage>
        <taxon>Bacteria</taxon>
        <taxon>Pseudomonadati</taxon>
        <taxon>Pseudomonadota</taxon>
        <taxon>Alphaproteobacteria</taxon>
        <taxon>Holosporales</taxon>
        <taxon>Holosporaceae</taxon>
        <taxon>Holospora</taxon>
    </lineage>
</organism>
<dbReference type="AlphaFoldDB" id="A0A2S5R7B3"/>
<evidence type="ECO:0000313" key="2">
    <source>
        <dbReference type="Proteomes" id="UP000239425"/>
    </source>
</evidence>
<dbReference type="Proteomes" id="UP000239425">
    <property type="component" value="Unassembled WGS sequence"/>
</dbReference>